<dbReference type="SUPFAM" id="SSF81383">
    <property type="entry name" value="F-box domain"/>
    <property type="match status" value="1"/>
</dbReference>
<feature type="domain" description="F-box" evidence="2">
    <location>
        <begin position="268"/>
        <end position="316"/>
    </location>
</feature>
<name>A0A8X6NU06_NEPPI</name>
<feature type="region of interest" description="Disordered" evidence="1">
    <location>
        <begin position="520"/>
        <end position="540"/>
    </location>
</feature>
<dbReference type="PANTHER" id="PTHR46599:SF3">
    <property type="entry name" value="PIGGYBAC TRANSPOSABLE ELEMENT-DERIVED PROTEIN 4"/>
    <property type="match status" value="1"/>
</dbReference>
<dbReference type="InterPro" id="IPR029526">
    <property type="entry name" value="PGBD"/>
</dbReference>
<dbReference type="Gene3D" id="1.20.1280.50">
    <property type="match status" value="1"/>
</dbReference>
<dbReference type="PANTHER" id="PTHR46599">
    <property type="entry name" value="PIGGYBAC TRANSPOSABLE ELEMENT-DERIVED PROTEIN 4"/>
    <property type="match status" value="1"/>
</dbReference>
<evidence type="ECO:0000256" key="1">
    <source>
        <dbReference type="SAM" id="MobiDB-lite"/>
    </source>
</evidence>
<feature type="region of interest" description="Disordered" evidence="1">
    <location>
        <begin position="91"/>
        <end position="115"/>
    </location>
</feature>
<feature type="compositionally biased region" description="Polar residues" evidence="1">
    <location>
        <begin position="523"/>
        <end position="540"/>
    </location>
</feature>
<feature type="compositionally biased region" description="Polar residues" evidence="1">
    <location>
        <begin position="208"/>
        <end position="224"/>
    </location>
</feature>
<evidence type="ECO:0000313" key="4">
    <source>
        <dbReference type="Proteomes" id="UP000887013"/>
    </source>
</evidence>
<dbReference type="SMART" id="SM00256">
    <property type="entry name" value="FBOX"/>
    <property type="match status" value="1"/>
</dbReference>
<protein>
    <submittedName>
        <fullName evidence="3">PiggyBac transposable element-derived protein 4</fullName>
    </submittedName>
</protein>
<comment type="caution">
    <text evidence="3">The sequence shown here is derived from an EMBL/GenBank/DDBJ whole genome shotgun (WGS) entry which is preliminary data.</text>
</comment>
<dbReference type="Proteomes" id="UP000887013">
    <property type="component" value="Unassembled WGS sequence"/>
</dbReference>
<sequence>MLVAQQFDAEIKALKQGKGVSHKSKLKFLNQDENEVLDENLVLHVGGRYHCTCMMSSTPKQPRKKCRIDAQGSKDANVPPEVSPLVVQNQAPKKAVGTKRGSYPNRGRAKNKNNLGSFVNASELLKESSKCKDKSSKSMDDGLCFLEINKKKKTVIRRTLTRQKEAQFKICKKASISGTQFFKTSKITSFFEVKADGSSKEKEAVNDTAESNSNEIPGTSGYQSHSKKSFETEANSDSDEKRNEIFFKGAHNYFGLFGVEEDNEVEKPNYFEHLPQHVLETIFCHLPYLELLKMRAVCSEWRTIINDENFVEWKKRYYGLVRSSSDSRLFMETACARNGLNDVEDCFVVLLRFMYTEFKRKPSSDMYKLLMETPKAVQAELVIAERYPELLKKETKVWAIFACSLILSETVEDVCEVHKKLLSVQSSCPQHDVTDAFYCVAAFFYYYKKHCGINHGHKSIQSKMSRPRGLTNEEIKKILEESDDEDIDLDDEIDDPDFQFPTHSLQYSSDSDECEMDIDHDTIPQNTKNSGALSDTDTASLSSVDEIPSANASGSSPILWFHADSTFQPRMTIPAESSPSLLFNLNRSATELEVFLKIFPKSLMIWISQCTNQRLEKLGQTIHLTDPSEIMLVLGCILVMSYNKVPKFSHYWSSNPSLGNVAIKNAISRDRCKMLLSKLYFAEPEKPENASKTYYIDEVVSCLKQTFKKCRSESSYQSIDESMAKFKGRSSLKQYMPMKPVKRGIKIWQRCDSKTGYVYDMNIYSGKETGGVQGTLGERVVSKLTETIRGKDVMLAFDRFFTSVHLIETLKFPAVGTCIKTRKMFLILQQN</sequence>
<dbReference type="EMBL" id="BMAW01013019">
    <property type="protein sequence ID" value="GFT31481.1"/>
    <property type="molecule type" value="Genomic_DNA"/>
</dbReference>
<proteinExistence type="predicted"/>
<evidence type="ECO:0000259" key="2">
    <source>
        <dbReference type="PROSITE" id="PS50181"/>
    </source>
</evidence>
<dbReference type="OrthoDB" id="6720297at2759"/>
<dbReference type="Pfam" id="PF13843">
    <property type="entry name" value="DDE_Tnp_1_7"/>
    <property type="match status" value="1"/>
</dbReference>
<evidence type="ECO:0000313" key="3">
    <source>
        <dbReference type="EMBL" id="GFT31481.1"/>
    </source>
</evidence>
<dbReference type="AlphaFoldDB" id="A0A8X6NU06"/>
<keyword evidence="4" id="KW-1185">Reference proteome</keyword>
<reference evidence="3" key="1">
    <citation type="submission" date="2020-08" db="EMBL/GenBank/DDBJ databases">
        <title>Multicomponent nature underlies the extraordinary mechanical properties of spider dragline silk.</title>
        <authorList>
            <person name="Kono N."/>
            <person name="Nakamura H."/>
            <person name="Mori M."/>
            <person name="Yoshida Y."/>
            <person name="Ohtoshi R."/>
            <person name="Malay A.D."/>
            <person name="Moran D.A.P."/>
            <person name="Tomita M."/>
            <person name="Numata K."/>
            <person name="Arakawa K."/>
        </authorList>
    </citation>
    <scope>NUCLEOTIDE SEQUENCE</scope>
</reference>
<dbReference type="Pfam" id="PF00646">
    <property type="entry name" value="F-box"/>
    <property type="match status" value="1"/>
</dbReference>
<gene>
    <name evidence="3" type="primary">X975_08756</name>
    <name evidence="3" type="ORF">NPIL_470591</name>
</gene>
<feature type="region of interest" description="Disordered" evidence="1">
    <location>
        <begin position="201"/>
        <end position="237"/>
    </location>
</feature>
<dbReference type="PROSITE" id="PS50181">
    <property type="entry name" value="FBOX"/>
    <property type="match status" value="1"/>
</dbReference>
<organism evidence="3 4">
    <name type="scientific">Nephila pilipes</name>
    <name type="common">Giant wood spider</name>
    <name type="synonym">Nephila maculata</name>
    <dbReference type="NCBI Taxonomy" id="299642"/>
    <lineage>
        <taxon>Eukaryota</taxon>
        <taxon>Metazoa</taxon>
        <taxon>Ecdysozoa</taxon>
        <taxon>Arthropoda</taxon>
        <taxon>Chelicerata</taxon>
        <taxon>Arachnida</taxon>
        <taxon>Araneae</taxon>
        <taxon>Araneomorphae</taxon>
        <taxon>Entelegynae</taxon>
        <taxon>Araneoidea</taxon>
        <taxon>Nephilidae</taxon>
        <taxon>Nephila</taxon>
    </lineage>
</organism>
<dbReference type="InterPro" id="IPR036047">
    <property type="entry name" value="F-box-like_dom_sf"/>
</dbReference>
<accession>A0A8X6NU06</accession>
<dbReference type="InterPro" id="IPR001810">
    <property type="entry name" value="F-box_dom"/>
</dbReference>